<feature type="compositionally biased region" description="Basic and acidic residues" evidence="1">
    <location>
        <begin position="257"/>
        <end position="268"/>
    </location>
</feature>
<dbReference type="Gramene" id="ONIVA09G00620.1">
    <property type="protein sequence ID" value="ONIVA09G00620.1"/>
    <property type="gene ID" value="ONIVA09G00620"/>
</dbReference>
<keyword evidence="3" id="KW-1185">Reference proteome</keyword>
<feature type="region of interest" description="Disordered" evidence="1">
    <location>
        <begin position="1"/>
        <end position="268"/>
    </location>
</feature>
<reference evidence="2" key="1">
    <citation type="submission" date="2015-04" db="UniProtKB">
        <authorList>
            <consortium name="EnsemblPlants"/>
        </authorList>
    </citation>
    <scope>IDENTIFICATION</scope>
    <source>
        <strain evidence="2">SL10</strain>
    </source>
</reference>
<evidence type="ECO:0000313" key="3">
    <source>
        <dbReference type="Proteomes" id="UP000006591"/>
    </source>
</evidence>
<organism evidence="2">
    <name type="scientific">Oryza nivara</name>
    <name type="common">Indian wild rice</name>
    <name type="synonym">Oryza sativa f. spontanea</name>
    <dbReference type="NCBI Taxonomy" id="4536"/>
    <lineage>
        <taxon>Eukaryota</taxon>
        <taxon>Viridiplantae</taxon>
        <taxon>Streptophyta</taxon>
        <taxon>Embryophyta</taxon>
        <taxon>Tracheophyta</taxon>
        <taxon>Spermatophyta</taxon>
        <taxon>Magnoliopsida</taxon>
        <taxon>Liliopsida</taxon>
        <taxon>Poales</taxon>
        <taxon>Poaceae</taxon>
        <taxon>BOP clade</taxon>
        <taxon>Oryzoideae</taxon>
        <taxon>Oryzeae</taxon>
        <taxon>Oryzinae</taxon>
        <taxon>Oryza</taxon>
    </lineage>
</organism>
<dbReference type="AlphaFoldDB" id="A0A0E0IG72"/>
<evidence type="ECO:0000256" key="1">
    <source>
        <dbReference type="SAM" id="MobiDB-lite"/>
    </source>
</evidence>
<feature type="compositionally biased region" description="Basic and acidic residues" evidence="1">
    <location>
        <begin position="24"/>
        <end position="35"/>
    </location>
</feature>
<feature type="compositionally biased region" description="Basic and acidic residues" evidence="1">
    <location>
        <begin position="160"/>
        <end position="171"/>
    </location>
</feature>
<feature type="compositionally biased region" description="Basic and acidic residues" evidence="1">
    <location>
        <begin position="196"/>
        <end position="224"/>
    </location>
</feature>
<feature type="compositionally biased region" description="Polar residues" evidence="1">
    <location>
        <begin position="146"/>
        <end position="159"/>
    </location>
</feature>
<dbReference type="HOGENOM" id="CLU_1039693_0_0_1"/>
<accession>A0A0E0IG72</accession>
<protein>
    <submittedName>
        <fullName evidence="2">Uncharacterized protein</fullName>
    </submittedName>
</protein>
<feature type="compositionally biased region" description="Basic and acidic residues" evidence="1">
    <location>
        <begin position="105"/>
        <end position="145"/>
    </location>
</feature>
<reference evidence="2" key="2">
    <citation type="submission" date="2018-04" db="EMBL/GenBank/DDBJ databases">
        <title>OnivRS2 (Oryza nivara Reference Sequence Version 2).</title>
        <authorList>
            <person name="Zhang J."/>
            <person name="Kudrna D."/>
            <person name="Lee S."/>
            <person name="Talag J."/>
            <person name="Rajasekar S."/>
            <person name="Welchert J."/>
            <person name="Hsing Y.-I."/>
            <person name="Wing R.A."/>
        </authorList>
    </citation>
    <scope>NUCLEOTIDE SEQUENCE [LARGE SCALE GENOMIC DNA]</scope>
    <source>
        <strain evidence="2">SL10</strain>
    </source>
</reference>
<evidence type="ECO:0000313" key="2">
    <source>
        <dbReference type="EnsemblPlants" id="ONIVA09G00620.1"/>
    </source>
</evidence>
<dbReference type="Proteomes" id="UP000006591">
    <property type="component" value="Chromosome 9"/>
</dbReference>
<name>A0A0E0IG72_ORYNI</name>
<proteinExistence type="predicted"/>
<dbReference type="EnsemblPlants" id="ONIVA09G00620.1">
    <property type="protein sequence ID" value="ONIVA09G00620.1"/>
    <property type="gene ID" value="ONIVA09G00620"/>
</dbReference>
<sequence length="268" mass="30356">MERERMERSAVSGEGGRRHKKLETKRPNHKSDQGKSKTFKAKPPRRGTTTEAVVDLQGGEQRQKPLSMPAHKLDWVFTQRGRKPTEQHLQGGYGTHRVAGIDVTDPGRPDRAFTRDSLQRWIYKEREQNSSDSAKHKNSVTEDKYTTPNSALRQGTRSTCEAREPSPDYRQTKPPSRTNTSPQPPKDSMAESGSRQPKEGRSIKEGRRPGHPEEELKAEDRGIEDLGVIHVSSKDHRPSQDNPYSSDKPPPTSPPAQREERWGEKQSN</sequence>